<dbReference type="GO" id="GO:0005886">
    <property type="term" value="C:plasma membrane"/>
    <property type="evidence" value="ECO:0007669"/>
    <property type="project" value="UniProtKB-SubCell"/>
</dbReference>
<dbReference type="EMBL" id="LR217705">
    <property type="protein sequence ID" value="VFP80597.1"/>
    <property type="molecule type" value="Genomic_DNA"/>
</dbReference>
<reference evidence="8 9" key="1">
    <citation type="submission" date="2019-02" db="EMBL/GenBank/DDBJ databases">
        <authorList>
            <person name="Manzano-Marin A."/>
            <person name="Manzano-Marin A."/>
        </authorList>
    </citation>
    <scope>NUCLEOTIDE SEQUENCE [LARGE SCALE GENOMIC DNA]</scope>
    <source>
        <strain evidence="8 9">ErCisplendens/pseudotsugae</strain>
    </source>
</reference>
<gene>
    <name evidence="8" type="primary">yciC</name>
    <name evidence="8" type="ORF">ERCISPPS3390_475</name>
</gene>
<dbReference type="Pfam" id="PF06790">
    <property type="entry name" value="UPF0259"/>
    <property type="match status" value="1"/>
</dbReference>
<proteinExistence type="inferred from homology"/>
<comment type="similarity">
    <text evidence="2 7">Belongs to the UPF0259 family.</text>
</comment>
<dbReference type="HAMAP" id="MF_01067">
    <property type="entry name" value="UPF0259"/>
    <property type="match status" value="1"/>
</dbReference>
<feature type="transmembrane region" description="Helical" evidence="7">
    <location>
        <begin position="77"/>
        <end position="106"/>
    </location>
</feature>
<dbReference type="NCBIfam" id="NF002774">
    <property type="entry name" value="PRK02868.1"/>
    <property type="match status" value="1"/>
</dbReference>
<organism evidence="8 9">
    <name type="scientific">Candidatus Erwinia haradaeae</name>
    <dbReference type="NCBI Taxonomy" id="1922217"/>
    <lineage>
        <taxon>Bacteria</taxon>
        <taxon>Pseudomonadati</taxon>
        <taxon>Pseudomonadota</taxon>
        <taxon>Gammaproteobacteria</taxon>
        <taxon>Enterobacterales</taxon>
        <taxon>Erwiniaceae</taxon>
        <taxon>Erwinia</taxon>
    </lineage>
</organism>
<evidence type="ECO:0000256" key="1">
    <source>
        <dbReference type="ARBA" id="ARBA00004429"/>
    </source>
</evidence>
<feature type="transmembrane region" description="Helical" evidence="7">
    <location>
        <begin position="152"/>
        <end position="177"/>
    </location>
</feature>
<evidence type="ECO:0000256" key="6">
    <source>
        <dbReference type="ARBA" id="ARBA00023136"/>
    </source>
</evidence>
<keyword evidence="5 7" id="KW-1133">Transmembrane helix</keyword>
<dbReference type="RefSeq" id="WP_197095227.1">
    <property type="nucleotide sequence ID" value="NZ_LR217705.1"/>
</dbReference>
<feature type="transmembrane region" description="Helical" evidence="7">
    <location>
        <begin position="219"/>
        <end position="239"/>
    </location>
</feature>
<comment type="subcellular location">
    <subcellularLocation>
        <location evidence="1">Cell inner membrane</location>
        <topology evidence="1">Multi-pass membrane protein</topology>
    </subcellularLocation>
    <subcellularLocation>
        <location evidence="7">Cell membrane</location>
        <topology evidence="7">Multi-pass membrane protein</topology>
    </subcellularLocation>
</comment>
<dbReference type="InterPro" id="IPR009627">
    <property type="entry name" value="UPF0259"/>
</dbReference>
<dbReference type="Proteomes" id="UP000294338">
    <property type="component" value="Chromosome 1"/>
</dbReference>
<feature type="transmembrane region" description="Helical" evidence="7">
    <location>
        <begin position="189"/>
        <end position="213"/>
    </location>
</feature>
<name>A0A451D4U2_9GAMM</name>
<evidence type="ECO:0000256" key="2">
    <source>
        <dbReference type="ARBA" id="ARBA00005633"/>
    </source>
</evidence>
<accession>A0A451D4U2</accession>
<sequence length="247" mass="26725">MLITASTLYRDTGNFLRHQLVNIVLIVFFTSCVMAVVSKIFMPSLEEVQLLGEDVLSGATRSLIEMVQNMSPEQQKVLLRLSIAGTLSSLIGHALLLGGMLSLISIASSGRPVTALHAVGASCSNLLRLLSLTFLMMLSIQIGFMSLVVPGILLAITLALSPMVITTEKVGLINAIYTSGQLGWINIKLIAPVVSFWILGKLLVLLIASQLVILPPDVAIVFLDILSNFFSSILIIYLARLYMLLKS</sequence>
<keyword evidence="4 7" id="KW-0812">Transmembrane</keyword>
<evidence type="ECO:0000313" key="9">
    <source>
        <dbReference type="Proteomes" id="UP000294338"/>
    </source>
</evidence>
<feature type="transmembrane region" description="Helical" evidence="7">
    <location>
        <begin position="20"/>
        <end position="42"/>
    </location>
</feature>
<evidence type="ECO:0000256" key="3">
    <source>
        <dbReference type="ARBA" id="ARBA00022475"/>
    </source>
</evidence>
<keyword evidence="3 7" id="KW-1003">Cell membrane</keyword>
<protein>
    <recommendedName>
        <fullName evidence="7">UPF0259 membrane protein ERCISPPS3390_475</fullName>
    </recommendedName>
</protein>
<keyword evidence="6 7" id="KW-0472">Membrane</keyword>
<evidence type="ECO:0000256" key="5">
    <source>
        <dbReference type="ARBA" id="ARBA00022989"/>
    </source>
</evidence>
<evidence type="ECO:0000313" key="8">
    <source>
        <dbReference type="EMBL" id="VFP80597.1"/>
    </source>
</evidence>
<evidence type="ECO:0000256" key="7">
    <source>
        <dbReference type="HAMAP-Rule" id="MF_01067"/>
    </source>
</evidence>
<feature type="transmembrane region" description="Helical" evidence="7">
    <location>
        <begin position="126"/>
        <end position="146"/>
    </location>
</feature>
<evidence type="ECO:0000256" key="4">
    <source>
        <dbReference type="ARBA" id="ARBA00022692"/>
    </source>
</evidence>
<dbReference type="AlphaFoldDB" id="A0A451D4U2"/>